<feature type="region of interest" description="Disordered" evidence="2">
    <location>
        <begin position="39"/>
        <end position="100"/>
    </location>
</feature>
<dbReference type="SMART" id="SM00993">
    <property type="entry name" value="YL1_C"/>
    <property type="match status" value="1"/>
</dbReference>
<reference evidence="4 5" key="1">
    <citation type="submission" date="2016-11" db="EMBL/GenBank/DDBJ databases">
        <title>The macronuclear genome of Stentor coeruleus: a giant cell with tiny introns.</title>
        <authorList>
            <person name="Slabodnick M."/>
            <person name="Ruby J.G."/>
            <person name="Reiff S.B."/>
            <person name="Swart E.C."/>
            <person name="Gosai S."/>
            <person name="Prabakaran S."/>
            <person name="Witkowska E."/>
            <person name="Larue G.E."/>
            <person name="Fisher S."/>
            <person name="Freeman R.M."/>
            <person name="Gunawardena J."/>
            <person name="Chu W."/>
            <person name="Stover N.A."/>
            <person name="Gregory B.D."/>
            <person name="Nowacki M."/>
            <person name="Derisi J."/>
            <person name="Roy S.W."/>
            <person name="Marshall W.F."/>
            <person name="Sood P."/>
        </authorList>
    </citation>
    <scope>NUCLEOTIDE SEQUENCE [LARGE SCALE GENOMIC DNA]</scope>
    <source>
        <strain evidence="4">WM001</strain>
    </source>
</reference>
<dbReference type="Pfam" id="PF08265">
    <property type="entry name" value="YL1_C"/>
    <property type="match status" value="1"/>
</dbReference>
<dbReference type="InterPro" id="IPR013272">
    <property type="entry name" value="Vps72/YL1_C"/>
</dbReference>
<dbReference type="AlphaFoldDB" id="A0A1R2CUB8"/>
<evidence type="ECO:0000259" key="3">
    <source>
        <dbReference type="SMART" id="SM00993"/>
    </source>
</evidence>
<feature type="compositionally biased region" description="Acidic residues" evidence="2">
    <location>
        <begin position="39"/>
        <end position="55"/>
    </location>
</feature>
<dbReference type="GO" id="GO:0005634">
    <property type="term" value="C:nucleus"/>
    <property type="evidence" value="ECO:0007669"/>
    <property type="project" value="TreeGrafter"/>
</dbReference>
<protein>
    <recommendedName>
        <fullName evidence="3">Vps72/YL1 C-terminal domain-containing protein</fullName>
    </recommendedName>
</protein>
<evidence type="ECO:0000313" key="5">
    <source>
        <dbReference type="Proteomes" id="UP000187209"/>
    </source>
</evidence>
<sequence>MKELPQRSTRGKRMNDLLGEEKDYDHIFWGQEIFKETISDDEYETESEKEDNFDEDFFHVESSEDETQEPKLERPERSERKEKQFSKPEKPSKKKKKKLKIDKVPGITQKEMLEQAAIVEMYNTHDLTKLLSLEENSKVNLIAKREKFNATWRYKDTMKNGKRKVTIWHSEDLDYFPGNKVPRKKPGRVPGQKGQGVGIGKKKICAVTGLIARYTDPLTGKHFANNEAFRKIREEFYEKQEKANKMMIQATKNK</sequence>
<proteinExistence type="inferred from homology"/>
<organism evidence="4 5">
    <name type="scientific">Stentor coeruleus</name>
    <dbReference type="NCBI Taxonomy" id="5963"/>
    <lineage>
        <taxon>Eukaryota</taxon>
        <taxon>Sar</taxon>
        <taxon>Alveolata</taxon>
        <taxon>Ciliophora</taxon>
        <taxon>Postciliodesmatophora</taxon>
        <taxon>Heterotrichea</taxon>
        <taxon>Heterotrichida</taxon>
        <taxon>Stentoridae</taxon>
        <taxon>Stentor</taxon>
    </lineage>
</organism>
<dbReference type="PANTHER" id="PTHR13275">
    <property type="entry name" value="YL-1 PROTEIN TRANSCRIPTION FACTOR-LIKE 1"/>
    <property type="match status" value="1"/>
</dbReference>
<evidence type="ECO:0000256" key="2">
    <source>
        <dbReference type="SAM" id="MobiDB-lite"/>
    </source>
</evidence>
<accession>A0A1R2CUB8</accession>
<evidence type="ECO:0000313" key="4">
    <source>
        <dbReference type="EMBL" id="OMJ92619.1"/>
    </source>
</evidence>
<comment type="caution">
    <text evidence="4">The sequence shown here is derived from an EMBL/GenBank/DDBJ whole genome shotgun (WGS) entry which is preliminary data.</text>
</comment>
<dbReference type="InterPro" id="IPR046757">
    <property type="entry name" value="YL1_N"/>
</dbReference>
<dbReference type="Pfam" id="PF05764">
    <property type="entry name" value="YL1"/>
    <property type="match status" value="1"/>
</dbReference>
<dbReference type="OrthoDB" id="49520at2759"/>
<gene>
    <name evidence="4" type="ORF">SteCoe_4629</name>
</gene>
<evidence type="ECO:0000256" key="1">
    <source>
        <dbReference type="ARBA" id="ARBA00006832"/>
    </source>
</evidence>
<feature type="domain" description="Vps72/YL1 C-terminal" evidence="3">
    <location>
        <begin position="203"/>
        <end position="232"/>
    </location>
</feature>
<dbReference type="EMBL" id="MPUH01000058">
    <property type="protein sequence ID" value="OMJ92619.1"/>
    <property type="molecule type" value="Genomic_DNA"/>
</dbReference>
<feature type="compositionally biased region" description="Basic and acidic residues" evidence="2">
    <location>
        <begin position="56"/>
        <end position="91"/>
    </location>
</feature>
<keyword evidence="5" id="KW-1185">Reference proteome</keyword>
<dbReference type="Proteomes" id="UP000187209">
    <property type="component" value="Unassembled WGS sequence"/>
</dbReference>
<comment type="similarity">
    <text evidence="1">Belongs to the VPS72/YL1 family.</text>
</comment>
<dbReference type="PANTHER" id="PTHR13275:SF4">
    <property type="entry name" value="VACUOLAR PROTEIN SORTING-ASSOCIATED PROTEIN 72 HOMOLOG"/>
    <property type="match status" value="1"/>
</dbReference>
<name>A0A1R2CUB8_9CILI</name>